<feature type="compositionally biased region" description="Polar residues" evidence="4">
    <location>
        <begin position="354"/>
        <end position="364"/>
    </location>
</feature>
<keyword evidence="2" id="KW-0804">Transcription</keyword>
<reference evidence="6" key="3">
    <citation type="submission" date="2025-09" db="UniProtKB">
        <authorList>
            <consortium name="Ensembl"/>
        </authorList>
    </citation>
    <scope>IDENTIFICATION</scope>
</reference>
<feature type="compositionally biased region" description="Basic and acidic residues" evidence="4">
    <location>
        <begin position="436"/>
        <end position="446"/>
    </location>
</feature>
<feature type="compositionally biased region" description="Polar residues" evidence="4">
    <location>
        <begin position="260"/>
        <end position="282"/>
    </location>
</feature>
<dbReference type="InterPro" id="IPR001606">
    <property type="entry name" value="ARID_dom"/>
</dbReference>
<dbReference type="InterPro" id="IPR051232">
    <property type="entry name" value="ARID/SWI1_ChromRemod"/>
</dbReference>
<dbReference type="PROSITE" id="PS51011">
    <property type="entry name" value="ARID"/>
    <property type="match status" value="1"/>
</dbReference>
<evidence type="ECO:0000313" key="6">
    <source>
        <dbReference type="Ensembl" id="ENSATEP00000014177.3"/>
    </source>
</evidence>
<name>A0A3Q1HYK5_ANATE</name>
<dbReference type="FunCoup" id="A0A3Q1HYK5">
    <property type="interactions" value="4"/>
</dbReference>
<dbReference type="GO" id="GO:0005634">
    <property type="term" value="C:nucleus"/>
    <property type="evidence" value="ECO:0007669"/>
    <property type="project" value="TreeGrafter"/>
</dbReference>
<dbReference type="GO" id="GO:0006357">
    <property type="term" value="P:regulation of transcription by RNA polymerase II"/>
    <property type="evidence" value="ECO:0007669"/>
    <property type="project" value="TreeGrafter"/>
</dbReference>
<keyword evidence="1" id="KW-0805">Transcription regulation</keyword>
<dbReference type="CDD" id="cd16869">
    <property type="entry name" value="ARID_ARID5"/>
    <property type="match status" value="1"/>
</dbReference>
<dbReference type="InParanoid" id="A0A3Q1HYK5"/>
<evidence type="ECO:0000256" key="1">
    <source>
        <dbReference type="ARBA" id="ARBA00023015"/>
    </source>
</evidence>
<feature type="region of interest" description="Disordered" evidence="4">
    <location>
        <begin position="435"/>
        <end position="535"/>
    </location>
</feature>
<feature type="compositionally biased region" description="Polar residues" evidence="4">
    <location>
        <begin position="447"/>
        <end position="467"/>
    </location>
</feature>
<reference evidence="6" key="2">
    <citation type="submission" date="2025-08" db="UniProtKB">
        <authorList>
            <consortium name="Ensembl"/>
        </authorList>
    </citation>
    <scope>IDENTIFICATION</scope>
</reference>
<organism evidence="6 7">
    <name type="scientific">Anabas testudineus</name>
    <name type="common">Climbing perch</name>
    <name type="synonym">Anthias testudineus</name>
    <dbReference type="NCBI Taxonomy" id="64144"/>
    <lineage>
        <taxon>Eukaryota</taxon>
        <taxon>Metazoa</taxon>
        <taxon>Chordata</taxon>
        <taxon>Craniata</taxon>
        <taxon>Vertebrata</taxon>
        <taxon>Euteleostomi</taxon>
        <taxon>Actinopterygii</taxon>
        <taxon>Neopterygii</taxon>
        <taxon>Teleostei</taxon>
        <taxon>Neoteleostei</taxon>
        <taxon>Acanthomorphata</taxon>
        <taxon>Anabantaria</taxon>
        <taxon>Anabantiformes</taxon>
        <taxon>Anabantoidei</taxon>
        <taxon>Anabantidae</taxon>
        <taxon>Anabas</taxon>
    </lineage>
</organism>
<dbReference type="SMART" id="SM01014">
    <property type="entry name" value="ARID"/>
    <property type="match status" value="1"/>
</dbReference>
<evidence type="ECO:0000313" key="7">
    <source>
        <dbReference type="Proteomes" id="UP000265040"/>
    </source>
</evidence>
<dbReference type="SMART" id="SM00501">
    <property type="entry name" value="BRIGHT"/>
    <property type="match status" value="1"/>
</dbReference>
<accession>A0A3Q1HYK5</accession>
<dbReference type="Pfam" id="PF01388">
    <property type="entry name" value="ARID"/>
    <property type="match status" value="1"/>
</dbReference>
<reference evidence="6" key="1">
    <citation type="submission" date="2021-04" db="EMBL/GenBank/DDBJ databases">
        <authorList>
            <consortium name="Wellcome Sanger Institute Data Sharing"/>
        </authorList>
    </citation>
    <scope>NUCLEOTIDE SEQUENCE [LARGE SCALE GENOMIC DNA]</scope>
</reference>
<feature type="compositionally biased region" description="Polar residues" evidence="4">
    <location>
        <begin position="523"/>
        <end position="535"/>
    </location>
</feature>
<keyword evidence="3" id="KW-0539">Nucleus</keyword>
<protein>
    <recommendedName>
        <fullName evidence="5">ARID domain-containing protein</fullName>
    </recommendedName>
</protein>
<dbReference type="PANTHER" id="PTHR13964">
    <property type="entry name" value="RBP-RELATED"/>
    <property type="match status" value="1"/>
</dbReference>
<proteinExistence type="predicted"/>
<feature type="compositionally biased region" description="Polar residues" evidence="4">
    <location>
        <begin position="480"/>
        <end position="498"/>
    </location>
</feature>
<evidence type="ECO:0000259" key="5">
    <source>
        <dbReference type="PROSITE" id="PS51011"/>
    </source>
</evidence>
<dbReference type="PANTHER" id="PTHR13964:SF25">
    <property type="entry name" value="AT-RICH INTERACTIVE DOMAIN-CONTAINING PROTEIN 5A"/>
    <property type="match status" value="1"/>
</dbReference>
<evidence type="ECO:0000256" key="3">
    <source>
        <dbReference type="ARBA" id="ARBA00023242"/>
    </source>
</evidence>
<evidence type="ECO:0000256" key="2">
    <source>
        <dbReference type="ARBA" id="ARBA00023163"/>
    </source>
</evidence>
<dbReference type="STRING" id="64144.ENSATEP00000014177"/>
<feature type="region of interest" description="Disordered" evidence="4">
    <location>
        <begin position="260"/>
        <end position="288"/>
    </location>
</feature>
<dbReference type="Ensembl" id="ENSATET00000014406.3">
    <property type="protein sequence ID" value="ENSATEP00000014177.3"/>
    <property type="gene ID" value="ENSATEG00000009889.3"/>
</dbReference>
<dbReference type="GO" id="GO:0000976">
    <property type="term" value="F:transcription cis-regulatory region binding"/>
    <property type="evidence" value="ECO:0007669"/>
    <property type="project" value="TreeGrafter"/>
</dbReference>
<evidence type="ECO:0000256" key="4">
    <source>
        <dbReference type="SAM" id="MobiDB-lite"/>
    </source>
</evidence>
<dbReference type="Proteomes" id="UP000265040">
    <property type="component" value="Chromosome 12"/>
</dbReference>
<dbReference type="SUPFAM" id="SSF46774">
    <property type="entry name" value="ARID-like"/>
    <property type="match status" value="1"/>
</dbReference>
<sequence length="612" mass="68594">MEMAHGEIREERAKDPVEEVTEERFLKDLYLFMKKRDTPIERIPHLGFKQIDLFVMFKTVRDLGGYHQVTAQQLWKQVYNTLGGNPRSTSAATCTRRHYEKLLLPYECQVKGILMNALPRQQPKALHYPNFIKDDDDDENDIMPRILSCVMSCQTIFSTSLIFQQNPFNHLPDPHGNVFPLPLHCSHYYHPSHTVLPPYVPISPSVLTSHSPPAPKPQFTFHPSFSTSTQADKGPLEYLRGLADKYKHLAGLAEPLNLSTKASSQETNKNTASSFSPPSLSKNPKFLNKPSPLYTLHQVARNGETQDGEAAVEVKPYLYPAEEKDAYIIDDNSASSSPTYDCCPTLRKDEGTSGMAQKPSTPKTDFTIWPREEGEGSPEVRRLNLSHIVPNLPRDNGGKMEIEIPLSVLHKWLKLCQAEPSTAMPGAMQVTALSTNKEHTEQKSPTHTDVFSMSMPSHMNPQHQSSAPEDLRLRPRHGPSPTTTNQTPSHPNTGQNHFSRYKPLPSGGILKNASSRDVYPLEQQDTYKSEPQSHWSPYDKELQALKTGYGPVTGQQDFTVTKPYTEDIPKGGNERSEVGPSAVLMVDSSPGPLLQLTTEEVMKLKKIISRSL</sequence>
<dbReference type="InterPro" id="IPR036431">
    <property type="entry name" value="ARID_dom_sf"/>
</dbReference>
<keyword evidence="7" id="KW-1185">Reference proteome</keyword>
<feature type="domain" description="ARID" evidence="5">
    <location>
        <begin position="19"/>
        <end position="111"/>
    </location>
</feature>
<dbReference type="Gene3D" id="1.10.150.60">
    <property type="entry name" value="ARID DNA-binding domain"/>
    <property type="match status" value="1"/>
</dbReference>
<dbReference type="GeneTree" id="ENSGT00940000163584"/>
<dbReference type="AlphaFoldDB" id="A0A3Q1HYK5"/>
<feature type="region of interest" description="Disordered" evidence="4">
    <location>
        <begin position="349"/>
        <end position="378"/>
    </location>
</feature>